<sequence length="436" mass="50204">MDSLTSFALACASLAFELLPSFFLSFESFFFVSILESLDFFPINNDDASRSRRFVLHITATLNPGNLSGRFESLWKNLLMFQKNNLEHAFGSLAPREKTSPVSPADTIDTITSERIRHSLADFEVLDTLGTGTFGRVRLVHLRNDPTKFYALKILKKSEILRLQQLHHIKCEIEILSRVNHPFIVKYLNHFQDDRRLYLILEYVQGGELFSYLRRQGRFSDQVSCFYASQLVLAISYLHAQHIIYRDLKPENLLITLDGSLQITDFGFAKVTMDRTWTLCGTPEYLAPEIIQSKGHGKSVDWWALGILIYEMLAGYPPFYDENPFGIYQKILNGKIEFPKHMDSKAKDLIKKLLSHDRTKRLGCLRNGSEDVRKHKYFAKVNWEAVYNKTESPPYVPQISGPGDHQHFDEYPDSPTDDATPLFGEDKACFDIFDQF</sequence>
<evidence type="ECO:0000256" key="7">
    <source>
        <dbReference type="RuleBase" id="RU000304"/>
    </source>
</evidence>
<feature type="domain" description="AGC-kinase C-terminal" evidence="9">
    <location>
        <begin position="379"/>
        <end position="436"/>
    </location>
</feature>
<evidence type="ECO:0000256" key="2">
    <source>
        <dbReference type="ARBA" id="ARBA00022679"/>
    </source>
</evidence>
<dbReference type="Gene3D" id="1.10.510.10">
    <property type="entry name" value="Transferase(Phosphotransferase) domain 1"/>
    <property type="match status" value="1"/>
</dbReference>
<dbReference type="PANTHER" id="PTHR24353">
    <property type="entry name" value="CYCLIC NUCLEOTIDE-DEPENDENT PROTEIN KINASE"/>
    <property type="match status" value="1"/>
</dbReference>
<feature type="domain" description="Protein kinase" evidence="8">
    <location>
        <begin position="123"/>
        <end position="378"/>
    </location>
</feature>
<dbReference type="PROSITE" id="PS00108">
    <property type="entry name" value="PROTEIN_KINASE_ST"/>
    <property type="match status" value="1"/>
</dbReference>
<dbReference type="PROSITE" id="PS51285">
    <property type="entry name" value="AGC_KINASE_CTER"/>
    <property type="match status" value="1"/>
</dbReference>
<organism evidence="10">
    <name type="scientific">Albugo laibachii Nc14</name>
    <dbReference type="NCBI Taxonomy" id="890382"/>
    <lineage>
        <taxon>Eukaryota</taxon>
        <taxon>Sar</taxon>
        <taxon>Stramenopiles</taxon>
        <taxon>Oomycota</taxon>
        <taxon>Peronosporomycetes</taxon>
        <taxon>Albuginales</taxon>
        <taxon>Albuginaceae</taxon>
        <taxon>Albugo</taxon>
    </lineage>
</organism>
<dbReference type="HOGENOM" id="CLU_000288_63_5_1"/>
<keyword evidence="3 6" id="KW-0547">Nucleotide-binding</keyword>
<reference evidence="10" key="2">
    <citation type="submission" date="2011-02" db="EMBL/GenBank/DDBJ databases">
        <authorList>
            <person name="MacLean D."/>
        </authorList>
    </citation>
    <scope>NUCLEOTIDE SEQUENCE</scope>
</reference>
<accession>F0WFI5</accession>
<evidence type="ECO:0000256" key="1">
    <source>
        <dbReference type="ARBA" id="ARBA00022527"/>
    </source>
</evidence>
<dbReference type="PROSITE" id="PS50011">
    <property type="entry name" value="PROTEIN_KINASE_DOM"/>
    <property type="match status" value="1"/>
</dbReference>
<dbReference type="SMART" id="SM00133">
    <property type="entry name" value="S_TK_X"/>
    <property type="match status" value="1"/>
</dbReference>
<evidence type="ECO:0000256" key="4">
    <source>
        <dbReference type="ARBA" id="ARBA00022777"/>
    </source>
</evidence>
<dbReference type="FunFam" id="3.30.200.20:FF:000042">
    <property type="entry name" value="Aurora kinase A"/>
    <property type="match status" value="1"/>
</dbReference>
<dbReference type="SUPFAM" id="SSF56112">
    <property type="entry name" value="Protein kinase-like (PK-like)"/>
    <property type="match status" value="1"/>
</dbReference>
<dbReference type="GO" id="GO:0005524">
    <property type="term" value="F:ATP binding"/>
    <property type="evidence" value="ECO:0007669"/>
    <property type="project" value="UniProtKB-UniRule"/>
</dbReference>
<dbReference type="Pfam" id="PF00069">
    <property type="entry name" value="Pkinase"/>
    <property type="match status" value="1"/>
</dbReference>
<dbReference type="InterPro" id="IPR000719">
    <property type="entry name" value="Prot_kinase_dom"/>
</dbReference>
<dbReference type="PANTHER" id="PTHR24353:SF37">
    <property type="entry name" value="CAMP-DEPENDENT PROTEIN KINASE CATALYTIC SUBUNIT PRKX"/>
    <property type="match status" value="1"/>
</dbReference>
<dbReference type="CDD" id="cd05580">
    <property type="entry name" value="STKc_PKA_like"/>
    <property type="match status" value="1"/>
</dbReference>
<dbReference type="Gene3D" id="3.30.200.20">
    <property type="entry name" value="Phosphorylase Kinase, domain 1"/>
    <property type="match status" value="1"/>
</dbReference>
<dbReference type="GO" id="GO:0009653">
    <property type="term" value="P:anatomical structure morphogenesis"/>
    <property type="evidence" value="ECO:0007669"/>
    <property type="project" value="UniProtKB-ARBA"/>
</dbReference>
<dbReference type="InterPro" id="IPR000961">
    <property type="entry name" value="AGC-kinase_C"/>
</dbReference>
<protein>
    <submittedName>
        <fullName evidence="10">cAMPdependent protein kinase catalytic subunit putat</fullName>
    </submittedName>
</protein>
<dbReference type="InterPro" id="IPR008271">
    <property type="entry name" value="Ser/Thr_kinase_AS"/>
</dbReference>
<evidence type="ECO:0000256" key="5">
    <source>
        <dbReference type="ARBA" id="ARBA00022840"/>
    </source>
</evidence>
<name>F0WFI5_9STRA</name>
<keyword evidence="5 6" id="KW-0067">ATP-binding</keyword>
<dbReference type="SMART" id="SM00220">
    <property type="entry name" value="S_TKc"/>
    <property type="match status" value="1"/>
</dbReference>
<dbReference type="GO" id="GO:0005829">
    <property type="term" value="C:cytosol"/>
    <property type="evidence" value="ECO:0007669"/>
    <property type="project" value="TreeGrafter"/>
</dbReference>
<evidence type="ECO:0000256" key="3">
    <source>
        <dbReference type="ARBA" id="ARBA00022741"/>
    </source>
</evidence>
<dbReference type="PROSITE" id="PS00107">
    <property type="entry name" value="PROTEIN_KINASE_ATP"/>
    <property type="match status" value="1"/>
</dbReference>
<dbReference type="GO" id="GO:0004691">
    <property type="term" value="F:cAMP-dependent protein kinase activity"/>
    <property type="evidence" value="ECO:0007669"/>
    <property type="project" value="TreeGrafter"/>
</dbReference>
<evidence type="ECO:0000259" key="8">
    <source>
        <dbReference type="PROSITE" id="PS50011"/>
    </source>
</evidence>
<dbReference type="FunFam" id="1.10.510.10:FF:000005">
    <property type="entry name" value="cAMP-dependent protein kinase catalytic subunit alpha"/>
    <property type="match status" value="1"/>
</dbReference>
<proteinExistence type="inferred from homology"/>
<dbReference type="AlphaFoldDB" id="F0WFI5"/>
<evidence type="ECO:0000256" key="6">
    <source>
        <dbReference type="PROSITE-ProRule" id="PRU10141"/>
    </source>
</evidence>
<feature type="binding site" evidence="6">
    <location>
        <position position="153"/>
    </location>
    <ligand>
        <name>ATP</name>
        <dbReference type="ChEBI" id="CHEBI:30616"/>
    </ligand>
</feature>
<keyword evidence="4 10" id="KW-0418">Kinase</keyword>
<keyword evidence="2" id="KW-0808">Transferase</keyword>
<evidence type="ECO:0000313" key="10">
    <source>
        <dbReference type="EMBL" id="CCA19967.1"/>
    </source>
</evidence>
<keyword evidence="1 7" id="KW-0723">Serine/threonine-protein kinase</keyword>
<dbReference type="GO" id="GO:0005952">
    <property type="term" value="C:cAMP-dependent protein kinase complex"/>
    <property type="evidence" value="ECO:0007669"/>
    <property type="project" value="TreeGrafter"/>
</dbReference>
<gene>
    <name evidence="10" type="primary">AlNc14C83G5370</name>
    <name evidence="10" type="ORF">ALNC14_061100</name>
</gene>
<reference evidence="10" key="1">
    <citation type="journal article" date="2011" name="PLoS Biol.">
        <title>Gene gain and loss during evolution of obligate parasitism in the white rust pathogen of Arabidopsis thaliana.</title>
        <authorList>
            <person name="Kemen E."/>
            <person name="Gardiner A."/>
            <person name="Schultz-Larsen T."/>
            <person name="Kemen A.C."/>
            <person name="Balmuth A.L."/>
            <person name="Robert-Seilaniantz A."/>
            <person name="Bailey K."/>
            <person name="Holub E."/>
            <person name="Studholme D.J."/>
            <person name="Maclean D."/>
            <person name="Jones J.D."/>
        </authorList>
    </citation>
    <scope>NUCLEOTIDE SEQUENCE</scope>
</reference>
<dbReference type="InterPro" id="IPR017441">
    <property type="entry name" value="Protein_kinase_ATP_BS"/>
</dbReference>
<evidence type="ECO:0000259" key="9">
    <source>
        <dbReference type="PROSITE" id="PS51285"/>
    </source>
</evidence>
<dbReference type="InterPro" id="IPR011009">
    <property type="entry name" value="Kinase-like_dom_sf"/>
</dbReference>
<dbReference type="EMBL" id="FR824128">
    <property type="protein sequence ID" value="CCA19967.1"/>
    <property type="molecule type" value="Genomic_DNA"/>
</dbReference>
<comment type="similarity">
    <text evidence="7">Belongs to the protein kinase superfamily.</text>
</comment>